<proteinExistence type="predicted"/>
<keyword evidence="4" id="KW-1185">Reference proteome</keyword>
<sequence length="78" mass="8041">MPPPSGPARHLRARTVLLALALPLLGATPAAAADLPRTGAHGDPVVTPSDGLTRARPAPRPHPSLPRGGPVRRQARTL</sequence>
<dbReference type="Proteomes" id="UP000617734">
    <property type="component" value="Unassembled WGS sequence"/>
</dbReference>
<dbReference type="RefSeq" id="WP_190210193.1">
    <property type="nucleotide sequence ID" value="NZ_BNBO01000006.1"/>
</dbReference>
<comment type="caution">
    <text evidence="3">The sequence shown here is derived from an EMBL/GenBank/DDBJ whole genome shotgun (WGS) entry which is preliminary data.</text>
</comment>
<feature type="region of interest" description="Disordered" evidence="1">
    <location>
        <begin position="34"/>
        <end position="78"/>
    </location>
</feature>
<evidence type="ECO:0000256" key="1">
    <source>
        <dbReference type="SAM" id="MobiDB-lite"/>
    </source>
</evidence>
<dbReference type="EMBL" id="BNBO01000006">
    <property type="protein sequence ID" value="GHH65174.1"/>
    <property type="molecule type" value="Genomic_DNA"/>
</dbReference>
<feature type="chain" id="PRO_5036926598" evidence="2">
    <location>
        <begin position="33"/>
        <end position="78"/>
    </location>
</feature>
<feature type="signal peptide" evidence="2">
    <location>
        <begin position="1"/>
        <end position="32"/>
    </location>
</feature>
<reference evidence="3" key="1">
    <citation type="journal article" date="2014" name="Int. J. Syst. Evol. Microbiol.">
        <title>Complete genome sequence of Corynebacterium casei LMG S-19264T (=DSM 44701T), isolated from a smear-ripened cheese.</title>
        <authorList>
            <consortium name="US DOE Joint Genome Institute (JGI-PGF)"/>
            <person name="Walter F."/>
            <person name="Albersmeier A."/>
            <person name="Kalinowski J."/>
            <person name="Ruckert C."/>
        </authorList>
    </citation>
    <scope>NUCLEOTIDE SEQUENCE</scope>
    <source>
        <strain evidence="3">JCM 4646</strain>
    </source>
</reference>
<gene>
    <name evidence="3" type="ORF">GCM10018781_17230</name>
</gene>
<evidence type="ECO:0000256" key="2">
    <source>
        <dbReference type="SAM" id="SignalP"/>
    </source>
</evidence>
<accession>A0A919KN48</accession>
<evidence type="ECO:0000313" key="3">
    <source>
        <dbReference type="EMBL" id="GHH65174.1"/>
    </source>
</evidence>
<protein>
    <submittedName>
        <fullName evidence="3">Uncharacterized protein</fullName>
    </submittedName>
</protein>
<dbReference type="GeneID" id="95352214"/>
<name>A0A919KN48_9ACTN</name>
<organism evidence="3 4">
    <name type="scientific">Kitasatospora indigofera</name>
    <dbReference type="NCBI Taxonomy" id="67307"/>
    <lineage>
        <taxon>Bacteria</taxon>
        <taxon>Bacillati</taxon>
        <taxon>Actinomycetota</taxon>
        <taxon>Actinomycetes</taxon>
        <taxon>Kitasatosporales</taxon>
        <taxon>Streptomycetaceae</taxon>
        <taxon>Kitasatospora</taxon>
    </lineage>
</organism>
<keyword evidence="2" id="KW-0732">Signal</keyword>
<evidence type="ECO:0000313" key="4">
    <source>
        <dbReference type="Proteomes" id="UP000617734"/>
    </source>
</evidence>
<dbReference type="AlphaFoldDB" id="A0A919KN48"/>
<reference evidence="3" key="2">
    <citation type="submission" date="2020-09" db="EMBL/GenBank/DDBJ databases">
        <authorList>
            <person name="Sun Q."/>
            <person name="Ohkuma M."/>
        </authorList>
    </citation>
    <scope>NUCLEOTIDE SEQUENCE</scope>
    <source>
        <strain evidence="3">JCM 4646</strain>
    </source>
</reference>